<dbReference type="Gene3D" id="1.20.1070.10">
    <property type="entry name" value="Rhodopsin 7-helix transmembrane proteins"/>
    <property type="match status" value="1"/>
</dbReference>
<evidence type="ECO:0000256" key="4">
    <source>
        <dbReference type="ARBA" id="ARBA00023136"/>
    </source>
</evidence>
<dbReference type="InterPro" id="IPR053231">
    <property type="entry name" value="GPCR_LN-TM7"/>
</dbReference>
<feature type="transmembrane region" description="Helical" evidence="5">
    <location>
        <begin position="321"/>
        <end position="347"/>
    </location>
</feature>
<reference evidence="7 8" key="1">
    <citation type="journal article" date="2022" name="Nat. Ecol. Evol.">
        <title>A masculinizing supergene underlies an exaggerated male reproductive morph in a spider.</title>
        <authorList>
            <person name="Hendrickx F."/>
            <person name="De Corte Z."/>
            <person name="Sonet G."/>
            <person name="Van Belleghem S.M."/>
            <person name="Kostlbacher S."/>
            <person name="Vangestel C."/>
        </authorList>
    </citation>
    <scope>NUCLEOTIDE SEQUENCE [LARGE SCALE GENOMIC DNA]</scope>
    <source>
        <strain evidence="7">W744_W776</strain>
    </source>
</reference>
<keyword evidence="2 5" id="KW-0812">Transmembrane</keyword>
<keyword evidence="4 5" id="KW-0472">Membrane</keyword>
<dbReference type="Proteomes" id="UP000827092">
    <property type="component" value="Unassembled WGS sequence"/>
</dbReference>
<dbReference type="GO" id="GO:0016020">
    <property type="term" value="C:membrane"/>
    <property type="evidence" value="ECO:0007669"/>
    <property type="project" value="UniProtKB-SubCell"/>
</dbReference>
<feature type="transmembrane region" description="Helical" evidence="5">
    <location>
        <begin position="431"/>
        <end position="453"/>
    </location>
</feature>
<dbReference type="AlphaFoldDB" id="A0AAV6U5I3"/>
<gene>
    <name evidence="7" type="ORF">JTE90_016127</name>
</gene>
<sequence length="610" mass="70238">MKLGNVMKQIIFAWSICGLPDASANIRTVRSSNHSSRFIHHEEEKVPATTEPPENDVCIEDTVHASTETIEETTTDGLRKRRGHDYVTTISLTNGDNFMKDIRSDRRRRNDENGMRTNDYRKKISDDLSDRIKVDRVVRRKHNEIVTGASSDDHSEFIEDIRADGLKGKRQNSGIDMDTDMYSDEFLHCNHKTIEKAGYEKLPNGSVYVPEYEVLYGQRDYHQNEDGSILVCPTFFEDLNSPGNDTEATLEIEDLYSEEFINCEHTAIEKGCFEIHPNGSVYVPLYKRLFTKRNYVENEDGVIFVCPTFFNDTSYDKFPRAIYIVTLIGTVVSTLCVVVHIVMFLLLPKLRNLPGYCLFSMCIALMVAYICTFIPYARNDNADCTAVGVIKAYGFLASFFWMNVMAYDIWRSLRLATAKLRLSGQRPMMARFAMYSAYSWGCPLLIIIIGFIVNSSENSLMEYRLEITDDQCWFKYKQANLVYFASPLFTMIILNVLLFVSSFVMISSATMNTAENKADLWSRFLVSFRLAVVMGLMWIFGVLATATEAEWLWYFFVICNVLQGMFIFFSFTFTEKTRKEARKALTTKKNTLGEETGIFRCQTRYMRQKD</sequence>
<accession>A0AAV6U5I3</accession>
<comment type="subcellular location">
    <subcellularLocation>
        <location evidence="1">Membrane</location>
        <topology evidence="1">Multi-pass membrane protein</topology>
    </subcellularLocation>
</comment>
<comment type="caution">
    <text evidence="7">The sequence shown here is derived from an EMBL/GenBank/DDBJ whole genome shotgun (WGS) entry which is preliminary data.</text>
</comment>
<dbReference type="Pfam" id="PF00002">
    <property type="entry name" value="7tm_2"/>
    <property type="match status" value="1"/>
</dbReference>
<proteinExistence type="predicted"/>
<feature type="transmembrane region" description="Helical" evidence="5">
    <location>
        <begin position="389"/>
        <end position="410"/>
    </location>
</feature>
<name>A0AAV6U5I3_9ARAC</name>
<dbReference type="EMBL" id="JAFNEN010000619">
    <property type="protein sequence ID" value="KAG8179557.1"/>
    <property type="molecule type" value="Genomic_DNA"/>
</dbReference>
<feature type="transmembrane region" description="Helical" evidence="5">
    <location>
        <begin position="356"/>
        <end position="377"/>
    </location>
</feature>
<dbReference type="PANTHER" id="PTHR45902:SF4">
    <property type="entry name" value="G-PROTEIN COUPLED RECEPTORS FAMILY 2 PROFILE 2 DOMAIN-CONTAINING PROTEIN"/>
    <property type="match status" value="1"/>
</dbReference>
<evidence type="ECO:0000256" key="5">
    <source>
        <dbReference type="SAM" id="Phobius"/>
    </source>
</evidence>
<dbReference type="PROSITE" id="PS50261">
    <property type="entry name" value="G_PROTEIN_RECEP_F2_4"/>
    <property type="match status" value="1"/>
</dbReference>
<evidence type="ECO:0000259" key="6">
    <source>
        <dbReference type="PROSITE" id="PS50261"/>
    </source>
</evidence>
<dbReference type="GO" id="GO:0004930">
    <property type="term" value="F:G protein-coupled receptor activity"/>
    <property type="evidence" value="ECO:0007669"/>
    <property type="project" value="InterPro"/>
</dbReference>
<feature type="domain" description="G-protein coupled receptors family 2 profile 2" evidence="6">
    <location>
        <begin position="322"/>
        <end position="575"/>
    </location>
</feature>
<keyword evidence="8" id="KW-1185">Reference proteome</keyword>
<feature type="transmembrane region" description="Helical" evidence="5">
    <location>
        <begin position="552"/>
        <end position="573"/>
    </location>
</feature>
<evidence type="ECO:0000256" key="2">
    <source>
        <dbReference type="ARBA" id="ARBA00022692"/>
    </source>
</evidence>
<keyword evidence="3 5" id="KW-1133">Transmembrane helix</keyword>
<dbReference type="InterPro" id="IPR000832">
    <property type="entry name" value="GPCR_2_secretin-like"/>
</dbReference>
<feature type="transmembrane region" description="Helical" evidence="5">
    <location>
        <begin position="526"/>
        <end position="546"/>
    </location>
</feature>
<dbReference type="InterPro" id="IPR017981">
    <property type="entry name" value="GPCR_2-like_7TM"/>
</dbReference>
<dbReference type="CDD" id="cd15039">
    <property type="entry name" value="7tmB3_Methuselah-like"/>
    <property type="match status" value="1"/>
</dbReference>
<dbReference type="PANTHER" id="PTHR45902">
    <property type="entry name" value="LATROPHILIN RECEPTOR-LIKE PROTEIN A"/>
    <property type="match status" value="1"/>
</dbReference>
<feature type="transmembrane region" description="Helical" evidence="5">
    <location>
        <begin position="483"/>
        <end position="506"/>
    </location>
</feature>
<evidence type="ECO:0000256" key="3">
    <source>
        <dbReference type="ARBA" id="ARBA00022989"/>
    </source>
</evidence>
<evidence type="ECO:0000256" key="1">
    <source>
        <dbReference type="ARBA" id="ARBA00004141"/>
    </source>
</evidence>
<evidence type="ECO:0000313" key="8">
    <source>
        <dbReference type="Proteomes" id="UP000827092"/>
    </source>
</evidence>
<dbReference type="GO" id="GO:0007166">
    <property type="term" value="P:cell surface receptor signaling pathway"/>
    <property type="evidence" value="ECO:0007669"/>
    <property type="project" value="InterPro"/>
</dbReference>
<evidence type="ECO:0000313" key="7">
    <source>
        <dbReference type="EMBL" id="KAG8179557.1"/>
    </source>
</evidence>
<protein>
    <recommendedName>
        <fullName evidence="6">G-protein coupled receptors family 2 profile 2 domain-containing protein</fullName>
    </recommendedName>
</protein>
<organism evidence="7 8">
    <name type="scientific">Oedothorax gibbosus</name>
    <dbReference type="NCBI Taxonomy" id="931172"/>
    <lineage>
        <taxon>Eukaryota</taxon>
        <taxon>Metazoa</taxon>
        <taxon>Ecdysozoa</taxon>
        <taxon>Arthropoda</taxon>
        <taxon>Chelicerata</taxon>
        <taxon>Arachnida</taxon>
        <taxon>Araneae</taxon>
        <taxon>Araneomorphae</taxon>
        <taxon>Entelegynae</taxon>
        <taxon>Araneoidea</taxon>
        <taxon>Linyphiidae</taxon>
        <taxon>Erigoninae</taxon>
        <taxon>Oedothorax</taxon>
    </lineage>
</organism>